<feature type="compositionally biased region" description="Gly residues" evidence="7">
    <location>
        <begin position="494"/>
        <end position="508"/>
    </location>
</feature>
<keyword evidence="1" id="KW-0479">Metal-binding</keyword>
<evidence type="ECO:0000259" key="8">
    <source>
        <dbReference type="PROSITE" id="PS50865"/>
    </source>
</evidence>
<dbReference type="Proteomes" id="UP000626109">
    <property type="component" value="Unassembled WGS sequence"/>
</dbReference>
<feature type="region of interest" description="Disordered" evidence="7">
    <location>
        <begin position="466"/>
        <end position="532"/>
    </location>
</feature>
<feature type="region of interest" description="Disordered" evidence="7">
    <location>
        <begin position="339"/>
        <end position="378"/>
    </location>
</feature>
<dbReference type="Gene3D" id="1.25.40.10">
    <property type="entry name" value="Tetratricopeptide repeat domain"/>
    <property type="match status" value="5"/>
</dbReference>
<keyword evidence="2" id="KW-0677">Repeat</keyword>
<dbReference type="PROSITE" id="PS51375">
    <property type="entry name" value="PPR"/>
    <property type="match status" value="1"/>
</dbReference>
<dbReference type="EMBL" id="CAJNNW010000051">
    <property type="protein sequence ID" value="CAE8622653.1"/>
    <property type="molecule type" value="Genomic_DNA"/>
</dbReference>
<dbReference type="InterPro" id="IPR002885">
    <property type="entry name" value="PPR_rpt"/>
</dbReference>
<dbReference type="GO" id="GO:0008270">
    <property type="term" value="F:zinc ion binding"/>
    <property type="evidence" value="ECO:0007669"/>
    <property type="project" value="UniProtKB-KW"/>
</dbReference>
<organism evidence="9 10">
    <name type="scientific">Polarella glacialis</name>
    <name type="common">Dinoflagellate</name>
    <dbReference type="NCBI Taxonomy" id="89957"/>
    <lineage>
        <taxon>Eukaryota</taxon>
        <taxon>Sar</taxon>
        <taxon>Alveolata</taxon>
        <taxon>Dinophyceae</taxon>
        <taxon>Suessiales</taxon>
        <taxon>Suessiaceae</taxon>
        <taxon>Polarella</taxon>
    </lineage>
</organism>
<name>A0A813G7J3_POLGL</name>
<evidence type="ECO:0000313" key="9">
    <source>
        <dbReference type="EMBL" id="CAE8622653.1"/>
    </source>
</evidence>
<feature type="compositionally biased region" description="Gly residues" evidence="7">
    <location>
        <begin position="472"/>
        <end position="487"/>
    </location>
</feature>
<proteinExistence type="predicted"/>
<dbReference type="InterPro" id="IPR002893">
    <property type="entry name" value="Znf_MYND"/>
</dbReference>
<feature type="region of interest" description="Disordered" evidence="7">
    <location>
        <begin position="779"/>
        <end position="808"/>
    </location>
</feature>
<dbReference type="InterPro" id="IPR011050">
    <property type="entry name" value="Pectin_lyase_fold/virulence"/>
</dbReference>
<feature type="compositionally biased region" description="Basic residues" evidence="7">
    <location>
        <begin position="1555"/>
        <end position="1566"/>
    </location>
</feature>
<keyword evidence="4" id="KW-0862">Zinc</keyword>
<dbReference type="InterPro" id="IPR012334">
    <property type="entry name" value="Pectin_lyas_fold"/>
</dbReference>
<evidence type="ECO:0000256" key="3">
    <source>
        <dbReference type="ARBA" id="ARBA00022771"/>
    </source>
</evidence>
<evidence type="ECO:0000313" key="10">
    <source>
        <dbReference type="Proteomes" id="UP000626109"/>
    </source>
</evidence>
<gene>
    <name evidence="9" type="ORF">PGLA2088_LOCUS78</name>
</gene>
<feature type="region of interest" description="Disordered" evidence="7">
    <location>
        <begin position="737"/>
        <end position="761"/>
    </location>
</feature>
<dbReference type="SUPFAM" id="SSF144232">
    <property type="entry name" value="HIT/MYND zinc finger-like"/>
    <property type="match status" value="1"/>
</dbReference>
<feature type="compositionally biased region" description="Basic and acidic residues" evidence="7">
    <location>
        <begin position="23"/>
        <end position="36"/>
    </location>
</feature>
<dbReference type="InterPro" id="IPR039448">
    <property type="entry name" value="Beta_helix"/>
</dbReference>
<evidence type="ECO:0000256" key="6">
    <source>
        <dbReference type="PROSITE-ProRule" id="PRU00708"/>
    </source>
</evidence>
<feature type="domain" description="MYND-type" evidence="8">
    <location>
        <begin position="1436"/>
        <end position="1477"/>
    </location>
</feature>
<dbReference type="SMART" id="SM00710">
    <property type="entry name" value="PbH1"/>
    <property type="match status" value="8"/>
</dbReference>
<evidence type="ECO:0000256" key="1">
    <source>
        <dbReference type="ARBA" id="ARBA00022723"/>
    </source>
</evidence>
<reference evidence="9" key="1">
    <citation type="submission" date="2021-02" db="EMBL/GenBank/DDBJ databases">
        <authorList>
            <person name="Dougan E. K."/>
            <person name="Rhodes N."/>
            <person name="Thang M."/>
            <person name="Chan C."/>
        </authorList>
    </citation>
    <scope>NUCLEOTIDE SEQUENCE</scope>
</reference>
<comment type="caution">
    <text evidence="9">The sequence shown here is derived from an EMBL/GenBank/DDBJ whole genome shotgun (WGS) entry which is preliminary data.</text>
</comment>
<dbReference type="PANTHER" id="PTHR47936:SF1">
    <property type="entry name" value="PENTATRICOPEPTIDE REPEAT-CONTAINING PROTEIN GUN1, CHLOROPLASTIC"/>
    <property type="match status" value="1"/>
</dbReference>
<protein>
    <recommendedName>
        <fullName evidence="8">MYND-type domain-containing protein</fullName>
    </recommendedName>
</protein>
<evidence type="ECO:0000256" key="4">
    <source>
        <dbReference type="ARBA" id="ARBA00022833"/>
    </source>
</evidence>
<keyword evidence="3 5" id="KW-0863">Zinc-finger</keyword>
<sequence>MRDRGTLSSILLETRHQSLQRSLGEREQGGPHEQIRSKPARLRFTRSCEILHSSLEEPLASWKTLEPQMPHWPSTWRRYHLTDGIRVVDQDTVMIEARDTLGKTQKGLLRSSSGTVTYSSSHRLKVELDVEILAQILGEGIPGGAHAWTPSKLQQFFFMRTGRRGSWEHYRVGIVPFMMLFPKTFDLLGPNSENVRLVRKVGTVVLDNIEDSSVTATLRHFGWSACHDYLHCLLACKGLATGLHADDIAAEALKDLNISHWGPEEWRETTSGVQGRMRTALRGRSRDRRIQTGMDAGSSEAAGAHLSVLEAAAQAVAKKRAAASAKAAKGAAEKAARSKAAATVLPRASDANSEGLLRPTSDADGPGHRLEETDNDLEDLSANKDAVFSSRNDRKTGLTTGVDLGSLFPRSILADENRSAQHANVFAALLNELADGFGLPGLACIALRCQLAGGEGVLGLGWGQGAQRSPRGWGGGGELRGVSGKSGGAQRSLRGGGGGAEGVLGPGREGAVETVGSKGTAEELKNSAEELKNPTKELTLNPAMARSPKDMFEEAVFKCMTGDGAVPAHFDLRARAKGEAQAAWQGSRGERIAKHMESVRHCEQYSGVSSDSVISSYSFLKKPMASSASLDALRPISVKELQMGQVHKGRVFYCRIVTRCSFMKSAMTLVEDADGDLAALAVYDYPRANSLRSAQALFFDGRSLAIIEPFFKLRADGTPGIRVDGAKDVVLDATAPCHRPTSSEASATPAGPPMGPKPMHQLLRSEGFSISLKRLRDLLSKPRSSESASPVEGKSGEVGESMPTQPDVAAGSGVSASLIISFRGSMLAFVFTHFFKVASAGGAGEEATTSGPAALVPERQPGKHRVLYGDEVLTRRDAGNAAFNAGKFQIALALYPAVSCAIHDLTTADINVSEAEESYTKALKAAKAEMRLAEGRDGEEEVVAESQPGVPLHRPDKALQDAFVAHACAPRDATKPIIRCAEAMAAMGCRSEAKDVLQSFAGSEDVGNGSSGLLQKQKELAPACILRVGRGEAYASIAAAVLVAPEKAEILVGAGVYPEPLIICKPLSIRSVAAKPGEDAAFCSSDAPMAEIRVKGMHAVMVTRTAGPVLLEGFQIFTEGEPDHSWNAVCASSGVVVLKNCSLSSSSGIILVAENAGTRVIAKGSAVHNGAQGGILAVDKGSLALYNVSCSHMAASGLELRAGGSAYLRGCSVFANGRQGIFVWHGAGALEAENTEVHSNAEETGVMVEENAETAILRSCRLYGNGYCGLAVQNKGDVRLVSCEVHSNLEGILVQGSGDAVIERCVVRENRGQGIFIGYDHTGKASIQNSKVCDNHSKGILLGTGFNDRVTLTGNQETGNRGLPCTEMPPTMRRMKTQAKYDSRRWAKDVQKSGGSFAKAMQASKISSPFDAFFSGATSEIAEEVVNHRSDFILACSFCKAPPGKDKFQKCSECKLVSYCNSKCQKAHWKNGHKEETPKIRRGQGGMFVRAPTVSLADPVPWPAAHTEALNSYKPSGSTRPLRLAVPKAAANTRAPKANGHAEDFNFQTRVAAHRGVHRTGTRRSRCLGDPAADRRPDHGFQPYADCNAFTDSVRPDLGMNSPFGDVSSEQWQSQRDFEAVAKLDKGFGICLAKVEKQGKQGPQKESDAQPSLLIAEQVIPFDDGGRKASDSTGQLDSHATASADCVPQVLPGVCFVSAVAVKFHEQGIETGRQRLAPSTWFPPTLREEVIRLRAPSAAVQGTVGIGSPCNGEHTQVAGLLAVASAFTCFLVKSPVRSRWPALSVMCLKSPVCAVLLVLSARFWAKELSCAGLRSLLQGSRHQRCSFQIVSRDTYSDFEEEPTPCIHAAPACSWMALDVRSLANVCAKISVGCELVRAAWCQMRWTSASRLLPSHLQMDGVLTAKTLRSNWSSSACRIMAKPFEHSVGKGWASAWALLHILRDQRLETNAACFNSLLRSRGPGSGDELTCWQWQWGLAVLQTMSDQGLPADAITCSVMLGGSNGPRLWSHALAVLEFAAVAAPASSSRCFEKGRRRHLQNWRPTDIAAVNAAVAAIGRAQHWRHALGFLELIRGADRTRGCLASLRVQPDLITYSSLIAAIASSEREAGRGVKGIKESGFWPVALALLLELLDAGHRPNVATLNAAASAFVHGRAWTVALDLLGSMEFSGVGWDTQSSNAALSAFSQGKQWERAMTVLLMAGKQRLAPNTVTLNAAADAVISSGLWEQARFILQTQMFRGLVPDAVTWRARASLARTWEEGLWELREAQDSGFVKDVFIYNSVIYTMAGASLFPQRGSSWQVAHWLLIQMAQAAAEPDVISINTVLEACSNQGSWKQALAVLQMAATEGIVADTVSHNTVLSAFGASTLWMRAFQVLACMPHSAVQTDKVSCSTTISACLAAQQWARSLELVHEMLVQRTEVQATTRSELLRECEQRGLFSQEIKLSSMLRQLLQFKVAPSKPQNWLVNQHQQSFLVDGHIRHALSNQMPEFAQRICILRALAVQSYRAQAQTLRLPALLVLCLLLLAGLQWDPLWVCEFYAFDNLAPYPQEQVELLPGLLTACARTRRLEQMTTLVQCLQRIPAKVFPAWFAYALADELRLQSGEEAEWLLASVPKDDSDLNLLLFDVYLEISHRDGHWRQAVQCLTQLKERGIQTPTKFNRKAIEGYAQRGSWPAALLLIGRLCKGRVELATFGPLAASICCDAGQWRQSFALLESLRQEGVHLTAQVYGRVGAAGSDSGKWQLALALFGSPEKGGAPRPSKTGQAGWSCRRAAARDPHPHQGDIRSNPEATSSAIGAMQAFVAGALWDQAMSLLTSMRASTHDGGNVVMNTMAMKACCSSGPWQQAGLVLRALLCCSVEPDLVSHGCLLAGFANAYQWSAALHHLQHLGHGGVAPNVVVAGSLVKACGDGNQWQVAVQLWRKLSRSGLRGNTVLQTSLVQAYAGSRLWEGALALVLEPAAMASLSLDGLPLSNQACIAAAHGCSTGGNTGGQWQIAGSLLLRAKEKGVRLDRASADQVAIALLSAAAEASGRNSRWDSALVILEDLRARRLQKPLAFRDIIGGCLASASWVFALQLLDSFCRQGLELSDDTYARASSCWFRISQWERAMHLLHAAQLQKPASGMGTTVRS</sequence>
<feature type="region of interest" description="Disordered" evidence="7">
    <location>
        <begin position="267"/>
        <end position="289"/>
    </location>
</feature>
<feature type="region of interest" description="Disordered" evidence="7">
    <location>
        <begin position="2755"/>
        <end position="2792"/>
    </location>
</feature>
<dbReference type="PANTHER" id="PTHR47936">
    <property type="entry name" value="PPR_LONG DOMAIN-CONTAINING PROTEIN"/>
    <property type="match status" value="1"/>
</dbReference>
<dbReference type="PROSITE" id="PS50865">
    <property type="entry name" value="ZF_MYND_2"/>
    <property type="match status" value="1"/>
</dbReference>
<feature type="compositionally biased region" description="Basic and acidic residues" evidence="7">
    <location>
        <begin position="2776"/>
        <end position="2786"/>
    </location>
</feature>
<feature type="repeat" description="PPR" evidence="6">
    <location>
        <begin position="2318"/>
        <end position="2352"/>
    </location>
</feature>
<dbReference type="Gene3D" id="6.10.140.2220">
    <property type="match status" value="1"/>
</dbReference>
<dbReference type="InterPro" id="IPR011990">
    <property type="entry name" value="TPR-like_helical_dom_sf"/>
</dbReference>
<dbReference type="Pfam" id="PF01753">
    <property type="entry name" value="zf-MYND"/>
    <property type="match status" value="1"/>
</dbReference>
<feature type="region of interest" description="Disordered" evidence="7">
    <location>
        <begin position="18"/>
        <end position="39"/>
    </location>
</feature>
<evidence type="ECO:0000256" key="7">
    <source>
        <dbReference type="SAM" id="MobiDB-lite"/>
    </source>
</evidence>
<accession>A0A813G7J3</accession>
<evidence type="ECO:0000256" key="5">
    <source>
        <dbReference type="PROSITE-ProRule" id="PRU00134"/>
    </source>
</evidence>
<feature type="region of interest" description="Disordered" evidence="7">
    <location>
        <begin position="1555"/>
        <end position="1580"/>
    </location>
</feature>
<feature type="compositionally biased region" description="Basic and acidic residues" evidence="7">
    <location>
        <begin position="520"/>
        <end position="532"/>
    </location>
</feature>
<dbReference type="Pfam" id="PF13229">
    <property type="entry name" value="Beta_helix"/>
    <property type="match status" value="1"/>
</dbReference>
<evidence type="ECO:0000256" key="2">
    <source>
        <dbReference type="ARBA" id="ARBA00022737"/>
    </source>
</evidence>
<dbReference type="SUPFAM" id="SSF51126">
    <property type="entry name" value="Pectin lyase-like"/>
    <property type="match status" value="1"/>
</dbReference>
<dbReference type="Gene3D" id="2.160.20.10">
    <property type="entry name" value="Single-stranded right-handed beta-helix, Pectin lyase-like"/>
    <property type="match status" value="1"/>
</dbReference>
<dbReference type="InterPro" id="IPR006626">
    <property type="entry name" value="PbH1"/>
</dbReference>